<dbReference type="Proteomes" id="UP000314981">
    <property type="component" value="Chromosome 7"/>
</dbReference>
<evidence type="ECO:0000256" key="5">
    <source>
        <dbReference type="ARBA" id="ARBA00023136"/>
    </source>
</evidence>
<dbReference type="CDD" id="cd03156">
    <property type="entry name" value="uroplakin_I_like_LEL"/>
    <property type="match status" value="1"/>
</dbReference>
<accession>A0A4W2F4W2</accession>
<sequence>MAERHIPYYSLKKLFSFFNGVTVLSGMILIGLSIYVNFRGAVLTKVLGRSSAYLFHVGYLCLVMGSVTVLLGFARWHGAAKESRGTLLFCFLVMVIILIVQITAATVVLAFFPVVREVALEHNFVTLRKNYRGYKEPDDYSMRWNLVVEKLKCCGVKNYTDFSGSSFERVTGHTYPRCCCKSPGTVDCDGHNVSADVIHQEGCFPKLLKITKTQSANLSGGCLGTAVMQVSSSSSGTHRGLLIYCVPSTVWDTETQQ</sequence>
<evidence type="ECO:0000313" key="7">
    <source>
        <dbReference type="Ensembl" id="ENSBIXP00000044075.1"/>
    </source>
</evidence>
<keyword evidence="3 6" id="KW-0812">Transmembrane</keyword>
<dbReference type="InterPro" id="IPR008952">
    <property type="entry name" value="Tetraspanin_EC2_sf"/>
</dbReference>
<reference evidence="7" key="2">
    <citation type="submission" date="2025-08" db="UniProtKB">
        <authorList>
            <consortium name="Ensembl"/>
        </authorList>
    </citation>
    <scope>IDENTIFICATION</scope>
</reference>
<keyword evidence="4 6" id="KW-1133">Transmembrane helix</keyword>
<evidence type="ECO:0000256" key="3">
    <source>
        <dbReference type="ARBA" id="ARBA00022692"/>
    </source>
</evidence>
<feature type="transmembrane region" description="Helical" evidence="6">
    <location>
        <begin position="56"/>
        <end position="74"/>
    </location>
</feature>
<comment type="similarity">
    <text evidence="2 6">Belongs to the tetraspanin (TM4SF) family.</text>
</comment>
<dbReference type="OMA" id="MEWNLVM"/>
<dbReference type="Gene3D" id="1.10.1450.10">
    <property type="entry name" value="Tetraspanin"/>
    <property type="match status" value="1"/>
</dbReference>
<keyword evidence="5 6" id="KW-0472">Membrane</keyword>
<dbReference type="Ensembl" id="ENSBIXT00000043243.1">
    <property type="protein sequence ID" value="ENSBIXP00000044075.1"/>
    <property type="gene ID" value="ENSBIXG00000028299.1"/>
</dbReference>
<evidence type="ECO:0000256" key="2">
    <source>
        <dbReference type="ARBA" id="ARBA00006840"/>
    </source>
</evidence>
<dbReference type="SUPFAM" id="SSF48652">
    <property type="entry name" value="Tetraspanin"/>
    <property type="match status" value="1"/>
</dbReference>
<dbReference type="InterPro" id="IPR000301">
    <property type="entry name" value="Tetraspanin_animals"/>
</dbReference>
<gene>
    <name evidence="7" type="primary">TSPAN16</name>
</gene>
<dbReference type="InterPro" id="IPR018499">
    <property type="entry name" value="Tetraspanin/Peripherin"/>
</dbReference>
<dbReference type="STRING" id="30522.A0A4W2F4W2"/>
<keyword evidence="8" id="KW-1185">Reference proteome</keyword>
<dbReference type="FunFam" id="1.10.1450.10:FF:000027">
    <property type="entry name" value="Tetraspanin"/>
    <property type="match status" value="1"/>
</dbReference>
<reference evidence="7 8" key="1">
    <citation type="submission" date="2018-11" db="EMBL/GenBank/DDBJ databases">
        <title>Haplotype-resolved cattle genomes.</title>
        <authorList>
            <person name="Low W.Y."/>
            <person name="Tearle R."/>
            <person name="Bickhart D.M."/>
            <person name="Rosen B.D."/>
            <person name="Koren S."/>
            <person name="Rhie A."/>
            <person name="Hiendleder S."/>
            <person name="Phillippy A.M."/>
            <person name="Smith T.P.L."/>
            <person name="Williams J.L."/>
        </authorList>
    </citation>
    <scope>NUCLEOTIDE SEQUENCE [LARGE SCALE GENOMIC DNA]</scope>
</reference>
<comment type="caution">
    <text evidence="6">Lacks conserved residue(s) required for the propagation of feature annotation.</text>
</comment>
<comment type="subcellular location">
    <subcellularLocation>
        <location evidence="1 6">Membrane</location>
        <topology evidence="1 6">Multi-pass membrane protein</topology>
    </subcellularLocation>
</comment>
<feature type="transmembrane region" description="Helical" evidence="6">
    <location>
        <begin position="86"/>
        <end position="112"/>
    </location>
</feature>
<evidence type="ECO:0000256" key="4">
    <source>
        <dbReference type="ARBA" id="ARBA00022989"/>
    </source>
</evidence>
<dbReference type="Pfam" id="PF00335">
    <property type="entry name" value="Tetraspanin"/>
    <property type="match status" value="1"/>
</dbReference>
<dbReference type="PANTHER" id="PTHR19282:SF455">
    <property type="entry name" value="TETRASPANIN-16"/>
    <property type="match status" value="1"/>
</dbReference>
<dbReference type="GO" id="GO:0005886">
    <property type="term" value="C:plasma membrane"/>
    <property type="evidence" value="ECO:0007669"/>
    <property type="project" value="TreeGrafter"/>
</dbReference>
<protein>
    <recommendedName>
        <fullName evidence="6">Tetraspanin</fullName>
    </recommendedName>
</protein>
<evidence type="ECO:0000256" key="6">
    <source>
        <dbReference type="RuleBase" id="RU361218"/>
    </source>
</evidence>
<dbReference type="PIRSF" id="PIRSF002419">
    <property type="entry name" value="Tetraspanin"/>
    <property type="match status" value="1"/>
</dbReference>
<feature type="transmembrane region" description="Helical" evidence="6">
    <location>
        <begin position="14"/>
        <end position="36"/>
    </location>
</feature>
<reference evidence="7" key="3">
    <citation type="submission" date="2025-09" db="UniProtKB">
        <authorList>
            <consortium name="Ensembl"/>
        </authorList>
    </citation>
    <scope>IDENTIFICATION</scope>
</reference>
<proteinExistence type="inferred from homology"/>
<dbReference type="PRINTS" id="PR00259">
    <property type="entry name" value="TMFOUR"/>
</dbReference>
<dbReference type="PANTHER" id="PTHR19282">
    <property type="entry name" value="TETRASPANIN"/>
    <property type="match status" value="1"/>
</dbReference>
<evidence type="ECO:0000256" key="1">
    <source>
        <dbReference type="ARBA" id="ARBA00004141"/>
    </source>
</evidence>
<name>A0A4W2F4W2_BOBOX</name>
<evidence type="ECO:0000313" key="8">
    <source>
        <dbReference type="Proteomes" id="UP000314981"/>
    </source>
</evidence>
<dbReference type="AlphaFoldDB" id="A0A4W2F4W2"/>
<organism evidence="7 8">
    <name type="scientific">Bos indicus x Bos taurus</name>
    <name type="common">Hybrid cattle</name>
    <dbReference type="NCBI Taxonomy" id="30522"/>
    <lineage>
        <taxon>Eukaryota</taxon>
        <taxon>Metazoa</taxon>
        <taxon>Chordata</taxon>
        <taxon>Craniata</taxon>
        <taxon>Vertebrata</taxon>
        <taxon>Euteleostomi</taxon>
        <taxon>Mammalia</taxon>
        <taxon>Eutheria</taxon>
        <taxon>Laurasiatheria</taxon>
        <taxon>Artiodactyla</taxon>
        <taxon>Ruminantia</taxon>
        <taxon>Pecora</taxon>
        <taxon>Bovidae</taxon>
        <taxon>Bovinae</taxon>
        <taxon>Bos</taxon>
    </lineage>
</organism>